<keyword evidence="2" id="KW-1185">Reference proteome</keyword>
<gene>
    <name evidence="1" type="ORF">ETAA8_13990</name>
</gene>
<dbReference type="EMBL" id="CP036274">
    <property type="protein sequence ID" value="QDU26321.1"/>
    <property type="molecule type" value="Genomic_DNA"/>
</dbReference>
<protein>
    <submittedName>
        <fullName evidence="1">Uncharacterized protein</fullName>
    </submittedName>
</protein>
<proteinExistence type="predicted"/>
<accession>A0A517Y7Z5</accession>
<dbReference type="KEGG" id="aagg:ETAA8_13990"/>
<dbReference type="AlphaFoldDB" id="A0A517Y7Z5"/>
<evidence type="ECO:0000313" key="2">
    <source>
        <dbReference type="Proteomes" id="UP000315017"/>
    </source>
</evidence>
<organism evidence="1 2">
    <name type="scientific">Anatilimnocola aggregata</name>
    <dbReference type="NCBI Taxonomy" id="2528021"/>
    <lineage>
        <taxon>Bacteria</taxon>
        <taxon>Pseudomonadati</taxon>
        <taxon>Planctomycetota</taxon>
        <taxon>Planctomycetia</taxon>
        <taxon>Pirellulales</taxon>
        <taxon>Pirellulaceae</taxon>
        <taxon>Anatilimnocola</taxon>
    </lineage>
</organism>
<evidence type="ECO:0000313" key="1">
    <source>
        <dbReference type="EMBL" id="QDU26321.1"/>
    </source>
</evidence>
<dbReference type="Proteomes" id="UP000315017">
    <property type="component" value="Chromosome"/>
</dbReference>
<reference evidence="1 2" key="1">
    <citation type="submission" date="2019-02" db="EMBL/GenBank/DDBJ databases">
        <title>Deep-cultivation of Planctomycetes and their phenomic and genomic characterization uncovers novel biology.</title>
        <authorList>
            <person name="Wiegand S."/>
            <person name="Jogler M."/>
            <person name="Boedeker C."/>
            <person name="Pinto D."/>
            <person name="Vollmers J."/>
            <person name="Rivas-Marin E."/>
            <person name="Kohn T."/>
            <person name="Peeters S.H."/>
            <person name="Heuer A."/>
            <person name="Rast P."/>
            <person name="Oberbeckmann S."/>
            <person name="Bunk B."/>
            <person name="Jeske O."/>
            <person name="Meyerdierks A."/>
            <person name="Storesund J.E."/>
            <person name="Kallscheuer N."/>
            <person name="Luecker S."/>
            <person name="Lage O.M."/>
            <person name="Pohl T."/>
            <person name="Merkel B.J."/>
            <person name="Hornburger P."/>
            <person name="Mueller R.-W."/>
            <person name="Bruemmer F."/>
            <person name="Labrenz M."/>
            <person name="Spormann A.M."/>
            <person name="Op den Camp H."/>
            <person name="Overmann J."/>
            <person name="Amann R."/>
            <person name="Jetten M.S.M."/>
            <person name="Mascher T."/>
            <person name="Medema M.H."/>
            <person name="Devos D.P."/>
            <person name="Kaster A.-K."/>
            <person name="Ovreas L."/>
            <person name="Rohde M."/>
            <person name="Galperin M.Y."/>
            <person name="Jogler C."/>
        </authorList>
    </citation>
    <scope>NUCLEOTIDE SEQUENCE [LARGE SCALE GENOMIC DNA]</scope>
    <source>
        <strain evidence="1 2">ETA_A8</strain>
    </source>
</reference>
<dbReference type="RefSeq" id="WP_145086693.1">
    <property type="nucleotide sequence ID" value="NZ_CP036274.1"/>
</dbReference>
<sequence>MSITTKPTTTDFQAADRSLQNRRVLIAPLCLCLVAALHGYRVMTLGQTPWKGGGFGMFSTIDGENARSVRCWLVTEQGERALELPAELTKRADELRAAPSQDSLQYLATRLSKRQWIDPVLAHEQLAALLQAEPPGQPLTAIRLHELRQQKLAVIDLATKSARTTPLTSLPRGAESSSAVPFRAVRVELWKYSMPAGTNNLENKLLLSATKFLEEPAQ</sequence>
<dbReference type="OrthoDB" id="572942at2"/>
<name>A0A517Y7Z5_9BACT</name>